<dbReference type="Gene3D" id="3.30.750.24">
    <property type="entry name" value="STAS domain"/>
    <property type="match status" value="1"/>
</dbReference>
<dbReference type="EMBL" id="LUUJ01000103">
    <property type="protein sequence ID" value="OAI13067.1"/>
    <property type="molecule type" value="Genomic_DNA"/>
</dbReference>
<comment type="caution">
    <text evidence="7">The sequence shown here is derived from an EMBL/GenBank/DDBJ whole genome shotgun (WGS) entry which is preliminary data.</text>
</comment>
<keyword evidence="4 5" id="KW-0472">Membrane</keyword>
<evidence type="ECO:0000256" key="4">
    <source>
        <dbReference type="ARBA" id="ARBA00023136"/>
    </source>
</evidence>
<feature type="transmembrane region" description="Helical" evidence="5">
    <location>
        <begin position="132"/>
        <end position="154"/>
    </location>
</feature>
<proteinExistence type="predicted"/>
<feature type="transmembrane region" description="Helical" evidence="5">
    <location>
        <begin position="269"/>
        <end position="288"/>
    </location>
</feature>
<dbReference type="RefSeq" id="WP_064041669.1">
    <property type="nucleotide sequence ID" value="NZ_LUUJ01000103.1"/>
</dbReference>
<evidence type="ECO:0000256" key="5">
    <source>
        <dbReference type="SAM" id="Phobius"/>
    </source>
</evidence>
<dbReference type="OrthoDB" id="9769739at2"/>
<dbReference type="Proteomes" id="UP000077857">
    <property type="component" value="Unassembled WGS sequence"/>
</dbReference>
<evidence type="ECO:0000313" key="8">
    <source>
        <dbReference type="Proteomes" id="UP000077857"/>
    </source>
</evidence>
<keyword evidence="3 5" id="KW-1133">Transmembrane helix</keyword>
<feature type="domain" description="SLC26A/SulP transporter" evidence="6">
    <location>
        <begin position="22"/>
        <end position="406"/>
    </location>
</feature>
<dbReference type="InterPro" id="IPR011547">
    <property type="entry name" value="SLC26A/SulP_dom"/>
</dbReference>
<dbReference type="GO" id="GO:0055085">
    <property type="term" value="P:transmembrane transport"/>
    <property type="evidence" value="ECO:0007669"/>
    <property type="project" value="InterPro"/>
</dbReference>
<feature type="transmembrane region" description="Helical" evidence="5">
    <location>
        <begin position="349"/>
        <end position="381"/>
    </location>
</feature>
<comment type="subcellular location">
    <subcellularLocation>
        <location evidence="1">Membrane</location>
        <topology evidence="1">Multi-pass membrane protein</topology>
    </subcellularLocation>
</comment>
<dbReference type="InterPro" id="IPR001902">
    <property type="entry name" value="SLC26A/SulP_fam"/>
</dbReference>
<dbReference type="AlphaFoldDB" id="A0A177N4W3"/>
<feature type="transmembrane region" description="Helical" evidence="5">
    <location>
        <begin position="402"/>
        <end position="425"/>
    </location>
</feature>
<evidence type="ECO:0000256" key="1">
    <source>
        <dbReference type="ARBA" id="ARBA00004141"/>
    </source>
</evidence>
<evidence type="ECO:0000256" key="2">
    <source>
        <dbReference type="ARBA" id="ARBA00022692"/>
    </source>
</evidence>
<organism evidence="7 8">
    <name type="scientific">Methylomonas koyamae</name>
    <dbReference type="NCBI Taxonomy" id="702114"/>
    <lineage>
        <taxon>Bacteria</taxon>
        <taxon>Pseudomonadati</taxon>
        <taxon>Pseudomonadota</taxon>
        <taxon>Gammaproteobacteria</taxon>
        <taxon>Methylococcales</taxon>
        <taxon>Methylococcaceae</taxon>
        <taxon>Methylomonas</taxon>
    </lineage>
</organism>
<dbReference type="Pfam" id="PF00916">
    <property type="entry name" value="Sulfate_transp"/>
    <property type="match status" value="1"/>
</dbReference>
<evidence type="ECO:0000256" key="3">
    <source>
        <dbReference type="ARBA" id="ARBA00022989"/>
    </source>
</evidence>
<feature type="transmembrane region" description="Helical" evidence="5">
    <location>
        <begin position="206"/>
        <end position="224"/>
    </location>
</feature>
<dbReference type="GO" id="GO:0016020">
    <property type="term" value="C:membrane"/>
    <property type="evidence" value="ECO:0007669"/>
    <property type="project" value="UniProtKB-SubCell"/>
</dbReference>
<dbReference type="PANTHER" id="PTHR11814">
    <property type="entry name" value="SULFATE TRANSPORTER"/>
    <property type="match status" value="1"/>
</dbReference>
<name>A0A177N4W3_9GAMM</name>
<dbReference type="InterPro" id="IPR036513">
    <property type="entry name" value="STAS_dom_sf"/>
</dbReference>
<feature type="transmembrane region" description="Helical" evidence="5">
    <location>
        <begin position="21"/>
        <end position="42"/>
    </location>
</feature>
<gene>
    <name evidence="7" type="ORF">A1507_18100</name>
</gene>
<sequence length="540" mass="56784">MANRTNPANLSGHGSSGEKRLGDLYAGFSVFLIALPLCLGIATASGFPPMSGIISAIVGGLLVSRINGSQLTVTGPAAGLIVVIFNAVQALGDGDAWAGYRYTLAAIVVAGLLQIVLGYFKAGRLAGFFPASVAHGMLAAIGLIIIVKQLPVIAGLQLHGNGLPAAIAQLPQTLTYFVPTTGLIGLAGIVTLLAWPYLRHPLLRRIPAPIVVIGIGVLMGKLFGLERPHLEYAFVLPPGLDFAADFLVAIPAGLADSLQLPDFGKLASWPFWESVIAICLIGSLESLLSAAAVDKLDPARRYSDLNRELTAIGVGNAVSGMLGGLPMIAEIVRSSANIDAGARSSWANFFHGGFLLLFVVLFPHWIAAIPLASLAALLVYTGYRLASPKVFAKSMDLGKEQLALFLITIVAILAGNLLSGVLIGIGAKILLHLGRGVPLAHLLSLSYHLRADSADQWTVKVDGSALFSNFLALKSQLATLGDGKTVIFDLSGAELIDHTVMEFIDSYRTDYIARGGRCEIRGLENLQALGEHTLAARKRA</sequence>
<dbReference type="SUPFAM" id="SSF52091">
    <property type="entry name" value="SpoIIaa-like"/>
    <property type="match status" value="1"/>
</dbReference>
<feature type="transmembrane region" description="Helical" evidence="5">
    <location>
        <begin position="71"/>
        <end position="88"/>
    </location>
</feature>
<evidence type="ECO:0000313" key="7">
    <source>
        <dbReference type="EMBL" id="OAI13067.1"/>
    </source>
</evidence>
<accession>A0A177N4W3</accession>
<feature type="transmembrane region" description="Helical" evidence="5">
    <location>
        <begin position="100"/>
        <end position="120"/>
    </location>
</feature>
<feature type="transmembrane region" description="Helical" evidence="5">
    <location>
        <begin position="174"/>
        <end position="194"/>
    </location>
</feature>
<protein>
    <submittedName>
        <fullName evidence="7">Sulfate transporter</fullName>
    </submittedName>
</protein>
<reference evidence="7 8" key="1">
    <citation type="submission" date="2016-03" db="EMBL/GenBank/DDBJ databases">
        <authorList>
            <person name="Ploux O."/>
        </authorList>
    </citation>
    <scope>NUCLEOTIDE SEQUENCE [LARGE SCALE GENOMIC DNA]</scope>
    <source>
        <strain evidence="7 8">R-45378</strain>
    </source>
</reference>
<feature type="transmembrane region" description="Helical" evidence="5">
    <location>
        <begin position="309"/>
        <end position="329"/>
    </location>
</feature>
<keyword evidence="2 5" id="KW-0812">Transmembrane</keyword>
<evidence type="ECO:0000259" key="6">
    <source>
        <dbReference type="Pfam" id="PF00916"/>
    </source>
</evidence>